<dbReference type="Pfam" id="PF00550">
    <property type="entry name" value="PP-binding"/>
    <property type="match status" value="1"/>
</dbReference>
<dbReference type="Pfam" id="PF07993">
    <property type="entry name" value="NAD_binding_4"/>
    <property type="match status" value="1"/>
</dbReference>
<dbReference type="Gene3D" id="3.30.300.30">
    <property type="match status" value="1"/>
</dbReference>
<dbReference type="OrthoDB" id="408177at2759"/>
<dbReference type="STRING" id="1365484.W6Q8X4"/>
<dbReference type="PROSITE" id="PS50075">
    <property type="entry name" value="CARRIER"/>
    <property type="match status" value="1"/>
</dbReference>
<dbReference type="SUPFAM" id="SSF47336">
    <property type="entry name" value="ACP-like"/>
    <property type="match status" value="1"/>
</dbReference>
<evidence type="ECO:0000259" key="4">
    <source>
        <dbReference type="PROSITE" id="PS50075"/>
    </source>
</evidence>
<dbReference type="Gene3D" id="1.10.1200.10">
    <property type="entry name" value="ACP-like"/>
    <property type="match status" value="1"/>
</dbReference>
<dbReference type="GO" id="GO:0016874">
    <property type="term" value="F:ligase activity"/>
    <property type="evidence" value="ECO:0007669"/>
    <property type="project" value="UniProtKB-KW"/>
</dbReference>
<dbReference type="Gene3D" id="2.30.38.10">
    <property type="entry name" value="Luciferase, Domain 3"/>
    <property type="match status" value="1"/>
</dbReference>
<dbReference type="InterPro" id="IPR036291">
    <property type="entry name" value="NAD(P)-bd_dom_sf"/>
</dbReference>
<dbReference type="InterPro" id="IPR020845">
    <property type="entry name" value="AMP-binding_CS"/>
</dbReference>
<keyword evidence="2" id="KW-0597">Phosphoprotein</keyword>
<dbReference type="SUPFAM" id="SSF51735">
    <property type="entry name" value="NAD(P)-binding Rossmann-fold domains"/>
    <property type="match status" value="1"/>
</dbReference>
<dbReference type="InterPro" id="IPR010080">
    <property type="entry name" value="Thioester_reductase-like_dom"/>
</dbReference>
<dbReference type="PANTHER" id="PTHR44845:SF6">
    <property type="entry name" value="BETA-ALANINE-ACTIVATING ENZYME"/>
    <property type="match status" value="1"/>
</dbReference>
<comment type="similarity">
    <text evidence="3">Belongs to the NRP synthetase family.</text>
</comment>
<dbReference type="InterPro" id="IPR036736">
    <property type="entry name" value="ACP-like_sf"/>
</dbReference>
<reference evidence="5" key="1">
    <citation type="journal article" date="2014" name="Nat. Commun.">
        <title>Multiple recent horizontal transfers of a large genomic region in cheese making fungi.</title>
        <authorList>
            <person name="Cheeseman K."/>
            <person name="Ropars J."/>
            <person name="Renault P."/>
            <person name="Dupont J."/>
            <person name="Gouzy J."/>
            <person name="Branca A."/>
            <person name="Abraham A.L."/>
            <person name="Ceppi M."/>
            <person name="Conseiller E."/>
            <person name="Debuchy R."/>
            <person name="Malagnac F."/>
            <person name="Goarin A."/>
            <person name="Silar P."/>
            <person name="Lacoste S."/>
            <person name="Sallet E."/>
            <person name="Bensimon A."/>
            <person name="Giraud T."/>
            <person name="Brygoo Y."/>
        </authorList>
    </citation>
    <scope>NUCLEOTIDE SEQUENCE [LARGE SCALE GENOMIC DNA]</scope>
    <source>
        <strain evidence="5">FM164</strain>
    </source>
</reference>
<dbReference type="InterPro" id="IPR000873">
    <property type="entry name" value="AMP-dep_synth/lig_dom"/>
</dbReference>
<dbReference type="Gene3D" id="3.40.50.720">
    <property type="entry name" value="NAD(P)-binding Rossmann-like Domain"/>
    <property type="match status" value="1"/>
</dbReference>
<dbReference type="NCBIfam" id="TIGR01746">
    <property type="entry name" value="Thioester-redct"/>
    <property type="match status" value="1"/>
</dbReference>
<dbReference type="GO" id="GO:0031177">
    <property type="term" value="F:phosphopantetheine binding"/>
    <property type="evidence" value="ECO:0007669"/>
    <property type="project" value="InterPro"/>
</dbReference>
<dbReference type="InterPro" id="IPR045851">
    <property type="entry name" value="AMP-bd_C_sf"/>
</dbReference>
<organism evidence="5 6">
    <name type="scientific">Penicillium roqueforti (strain FM164)</name>
    <dbReference type="NCBI Taxonomy" id="1365484"/>
    <lineage>
        <taxon>Eukaryota</taxon>
        <taxon>Fungi</taxon>
        <taxon>Dikarya</taxon>
        <taxon>Ascomycota</taxon>
        <taxon>Pezizomycotina</taxon>
        <taxon>Eurotiomycetes</taxon>
        <taxon>Eurotiomycetidae</taxon>
        <taxon>Eurotiales</taxon>
        <taxon>Aspergillaceae</taxon>
        <taxon>Penicillium</taxon>
    </lineage>
</organism>
<dbReference type="SMART" id="SM01294">
    <property type="entry name" value="PKS_PP_betabranch"/>
    <property type="match status" value="1"/>
</dbReference>
<evidence type="ECO:0000256" key="2">
    <source>
        <dbReference type="ARBA" id="ARBA00022553"/>
    </source>
</evidence>
<dbReference type="SUPFAM" id="SSF56801">
    <property type="entry name" value="Acetyl-CoA synthetase-like"/>
    <property type="match status" value="1"/>
</dbReference>
<dbReference type="CDD" id="cd05235">
    <property type="entry name" value="SDR_e1"/>
    <property type="match status" value="1"/>
</dbReference>
<feature type="domain" description="Carrier" evidence="4">
    <location>
        <begin position="556"/>
        <end position="633"/>
    </location>
</feature>
<proteinExistence type="inferred from homology"/>
<gene>
    <name evidence="5" type="ORF">PROQFM164_S02g003270</name>
</gene>
<dbReference type="AlphaFoldDB" id="W6Q8X4"/>
<dbReference type="PROSITE" id="PS00455">
    <property type="entry name" value="AMP_BINDING"/>
    <property type="match status" value="1"/>
</dbReference>
<sequence length="1051" mass="116100">MYDKSIDIIRPGALAHGSSVSEYTTPVFPIQHCGGRTSPEGMGLAGLLQQQIRKNGAVTAIQDSTDRLSYAELHQKALALAIQIQAGNPGDTSPVGIIIPRGLNHVLGQVAVIYAGRVCVPLDEKLPDSHLASMLENLKSALVLTNATHQHRLPTFRHTLVDHSKVPLMAVDSFHPVFRSAWTSSHILHTSGTTGKPKAVDSMAEGLINLSFDSSDFVRHGQRVGHGASVHFDSALVEIWTTLLRGATVVVIPAETVLDPMALRAFVKTEKLNVLQLTTSLLTVTAFACSDAFSTLDTLLTGGEAINCDIIRLIFDNGAPRRIINGYGPTECSIYTLWHVISQNEALRGEIPVGKPIGNLETFLVNEKGHLAQPGEVGELLVGGPGVARGYIGNPEKTAQSFVTMPQLKSQTTRGIGHVYRTGDLMRTDENGVHFYLGRKDNQVKIRGQRVELEALEASLLETRLVSAAVVIKITPDEVERGQFLLAFCIPTTHESTEGAILRAYISQFPHLMVPRIQLISDLPLSSTGKADRRALERQWYEQIERSRDFAAALEIDSDDVAVQVERIWLDVCSLPAEHLVPTADFVALGGSSIVAVMMITRINQALGVSMQARMLYENSTFEQLVQLVTRLQLNGDDLSAQSEQEIWLQDAQLGQFLRPQDTTIPHWQSPDEGRVFLTGATGFIGIFLLDALVKRPEVVQVACLVRAQDETTALRRIQETGRKYGLFLDLRKVIAVPGDFSLAKLGLDTTQYDHWASWASVVFHLGAKVSYVAPYSSHRQVNVIGTLFMLEFAKHQRLKAMHYSSSIAAYGPTGYVTGATMLPEDERPAPHLAAMQYDTGYSQSQYVAEMIVWSAIDNGFPVSIYRPGFVLGHSKSGLCNPDDFVSRLFTSCISLGLFPILPNQRKEFIPVDFIVNAILHISTSHNNFGHAYNLIQPDLTNAIDINTSFEILKRISRYPLRGVSYTDWVKSLSRRPDDPLHPLTPMLKEAVLGDKTRWEVYENMAEYGRANLRRALQDAPDILNCDPIEVIFERCLKTWVCQVESGLKKE</sequence>
<protein>
    <submittedName>
        <fullName evidence="5">AMP-dependent synthetase/ligase</fullName>
    </submittedName>
</protein>
<dbReference type="OMA" id="VAPYSSH"/>
<dbReference type="Proteomes" id="UP000030686">
    <property type="component" value="Unassembled WGS sequence"/>
</dbReference>
<keyword evidence="6" id="KW-1185">Reference proteome</keyword>
<dbReference type="Gene3D" id="3.40.50.980">
    <property type="match status" value="2"/>
</dbReference>
<evidence type="ECO:0000313" key="6">
    <source>
        <dbReference type="Proteomes" id="UP000030686"/>
    </source>
</evidence>
<name>W6Q8X4_PENRF</name>
<dbReference type="Pfam" id="PF00501">
    <property type="entry name" value="AMP-binding"/>
    <property type="match status" value="1"/>
</dbReference>
<keyword evidence="1" id="KW-0596">Phosphopantetheine</keyword>
<dbReference type="InterPro" id="IPR009081">
    <property type="entry name" value="PP-bd_ACP"/>
</dbReference>
<dbReference type="PROSITE" id="PS00012">
    <property type="entry name" value="PHOSPHOPANTETHEINE"/>
    <property type="match status" value="1"/>
</dbReference>
<keyword evidence="5" id="KW-0436">Ligase</keyword>
<dbReference type="GO" id="GO:0044550">
    <property type="term" value="P:secondary metabolite biosynthetic process"/>
    <property type="evidence" value="ECO:0007669"/>
    <property type="project" value="UniProtKB-ARBA"/>
</dbReference>
<accession>W6Q8X4</accession>
<dbReference type="CDD" id="cd05930">
    <property type="entry name" value="A_NRPS"/>
    <property type="match status" value="1"/>
</dbReference>
<dbReference type="PANTHER" id="PTHR44845">
    <property type="entry name" value="CARRIER DOMAIN-CONTAINING PROTEIN"/>
    <property type="match status" value="1"/>
</dbReference>
<evidence type="ECO:0000256" key="1">
    <source>
        <dbReference type="ARBA" id="ARBA00022450"/>
    </source>
</evidence>
<dbReference type="SMART" id="SM00823">
    <property type="entry name" value="PKS_PP"/>
    <property type="match status" value="1"/>
</dbReference>
<dbReference type="InterPro" id="IPR020806">
    <property type="entry name" value="PKS_PP-bd"/>
</dbReference>
<dbReference type="EMBL" id="HG792016">
    <property type="protein sequence ID" value="CDM33118.1"/>
    <property type="molecule type" value="Genomic_DNA"/>
</dbReference>
<evidence type="ECO:0000256" key="3">
    <source>
        <dbReference type="ARBA" id="ARBA00029454"/>
    </source>
</evidence>
<evidence type="ECO:0000313" key="5">
    <source>
        <dbReference type="EMBL" id="CDM33118.1"/>
    </source>
</evidence>
<dbReference type="InterPro" id="IPR013120">
    <property type="entry name" value="FAR_NAD-bd"/>
</dbReference>
<dbReference type="InterPro" id="IPR006162">
    <property type="entry name" value="Ppantetheine_attach_site"/>
</dbReference>